<keyword evidence="1" id="KW-0812">Transmembrane</keyword>
<dbReference type="EMBL" id="QFWV02000008">
    <property type="protein sequence ID" value="RKF06114.1"/>
    <property type="molecule type" value="Genomic_DNA"/>
</dbReference>
<dbReference type="Proteomes" id="UP000246132">
    <property type="component" value="Unassembled WGS sequence"/>
</dbReference>
<reference evidence="2 3" key="1">
    <citation type="journal article" date="2018" name="Int. J. Syst. Bacteriol.">
        <title>Oceaniradius stylonemae gen. nov., sp. nov., isolated from a red alga, Stylonema cornu-cervi.</title>
        <authorList>
            <person name="Jeong S."/>
        </authorList>
    </citation>
    <scope>NUCLEOTIDE SEQUENCE [LARGE SCALE GENOMIC DNA]</scope>
    <source>
        <strain evidence="2 3">StC1</strain>
    </source>
</reference>
<protein>
    <submittedName>
        <fullName evidence="2">Exopolysaccharide biosynthesis protein</fullName>
    </submittedName>
</protein>
<comment type="caution">
    <text evidence="2">The sequence shown here is derived from an EMBL/GenBank/DDBJ whole genome shotgun (WGS) entry which is preliminary data.</text>
</comment>
<feature type="transmembrane region" description="Helical" evidence="1">
    <location>
        <begin position="186"/>
        <end position="213"/>
    </location>
</feature>
<feature type="transmembrane region" description="Helical" evidence="1">
    <location>
        <begin position="146"/>
        <end position="166"/>
    </location>
</feature>
<name>A0A3A8AHJ0_9HYPH</name>
<dbReference type="PANTHER" id="PTHR41795">
    <property type="entry name" value="EXOPOLYSACCHARIDE SYNTHESIS PROTEIN"/>
    <property type="match status" value="1"/>
</dbReference>
<organism evidence="2 3">
    <name type="scientific">Oceaniradius stylonematis</name>
    <dbReference type="NCBI Taxonomy" id="2184161"/>
    <lineage>
        <taxon>Bacteria</taxon>
        <taxon>Pseudomonadati</taxon>
        <taxon>Pseudomonadota</taxon>
        <taxon>Alphaproteobacteria</taxon>
        <taxon>Hyphomicrobiales</taxon>
        <taxon>Ahrensiaceae</taxon>
        <taxon>Oceaniradius</taxon>
    </lineage>
</organism>
<evidence type="ECO:0000313" key="2">
    <source>
        <dbReference type="EMBL" id="RKF06114.1"/>
    </source>
</evidence>
<evidence type="ECO:0000313" key="3">
    <source>
        <dbReference type="Proteomes" id="UP000246132"/>
    </source>
</evidence>
<dbReference type="InterPro" id="IPR010331">
    <property type="entry name" value="ExoD"/>
</dbReference>
<keyword evidence="1" id="KW-0472">Membrane</keyword>
<dbReference type="PIRSF" id="PIRSF033239">
    <property type="entry name" value="ExoD"/>
    <property type="match status" value="1"/>
</dbReference>
<accession>A0A3A8AHJ0</accession>
<dbReference type="RefSeq" id="WP_109766472.1">
    <property type="nucleotide sequence ID" value="NZ_QFWV02000008.1"/>
</dbReference>
<dbReference type="AlphaFoldDB" id="A0A3A8AHJ0"/>
<gene>
    <name evidence="2" type="ORF">DEM25_013940</name>
</gene>
<keyword evidence="3" id="KW-1185">Reference proteome</keyword>
<dbReference type="Pfam" id="PF06055">
    <property type="entry name" value="ExoD"/>
    <property type="match status" value="1"/>
</dbReference>
<dbReference type="OrthoDB" id="8550083at2"/>
<evidence type="ECO:0000256" key="1">
    <source>
        <dbReference type="SAM" id="Phobius"/>
    </source>
</evidence>
<sequence length="218" mass="24151">MFDQTPIAGAAVDTPVLPPYRPRPLSVVLRELAAREQGDVTVRCIRNALADRSFATFLVFTCVINMLPFPPGSTVVLGVPIVLVALQMVAARDTVWLPEFFLKRSMSHESFGRMTRRVIPLLEKLETWIRPRRWPFSSHRAAERIVGLYALILGVAVIIPVPFGNWLPAFACAICGLALSERDGRWLWIGIIIGAISILVIFTVVFTAGAFALHWMGG</sequence>
<keyword evidence="1" id="KW-1133">Transmembrane helix</keyword>
<dbReference type="PANTHER" id="PTHR41795:SF1">
    <property type="entry name" value="EXOPOLYSACCHARIDE SYNTHESIS PROTEIN"/>
    <property type="match status" value="1"/>
</dbReference>
<proteinExistence type="predicted"/>
<feature type="transmembrane region" description="Helical" evidence="1">
    <location>
        <begin position="75"/>
        <end position="97"/>
    </location>
</feature>